<dbReference type="EMBL" id="CP019239">
    <property type="protein sequence ID" value="APW44862.1"/>
    <property type="molecule type" value="Genomic_DNA"/>
</dbReference>
<dbReference type="GO" id="GO:0009424">
    <property type="term" value="C:bacterial-type flagellum hook"/>
    <property type="evidence" value="ECO:0007669"/>
    <property type="project" value="InterPro"/>
</dbReference>
<name>A0A1P8KG30_9BURK</name>
<dbReference type="GO" id="GO:0044780">
    <property type="term" value="P:bacterial-type flagellum assembly"/>
    <property type="evidence" value="ECO:0007669"/>
    <property type="project" value="InterPro"/>
</dbReference>
<dbReference type="AlphaFoldDB" id="A0A1P8KG30"/>
<evidence type="ECO:0000313" key="2">
    <source>
        <dbReference type="EMBL" id="APW44862.1"/>
    </source>
</evidence>
<dbReference type="Pfam" id="PF00460">
    <property type="entry name" value="Flg_bb_rod"/>
    <property type="match status" value="1"/>
</dbReference>
<reference evidence="2 3" key="1">
    <citation type="submission" date="2017-01" db="EMBL/GenBank/DDBJ databases">
        <authorList>
            <person name="Mah S.A."/>
            <person name="Swanson W.J."/>
            <person name="Moy G.W."/>
            <person name="Vacquier V.D."/>
        </authorList>
    </citation>
    <scope>NUCLEOTIDE SEQUENCE [LARGE SCALE GENOMIC DNA]</scope>
    <source>
        <strain evidence="2 3">DSM 22694</strain>
    </source>
</reference>
<dbReference type="KEGG" id="rsb:RS694_13140"/>
<evidence type="ECO:0000313" key="3">
    <source>
        <dbReference type="Proteomes" id="UP000186110"/>
    </source>
</evidence>
<dbReference type="GO" id="GO:0005198">
    <property type="term" value="F:structural molecule activity"/>
    <property type="evidence" value="ECO:0007669"/>
    <property type="project" value="InterPro"/>
</dbReference>
<accession>A0A1P8KG30</accession>
<dbReference type="InterPro" id="IPR002371">
    <property type="entry name" value="FlgK"/>
</dbReference>
<dbReference type="eggNOG" id="COG1256">
    <property type="taxonomic scope" value="Bacteria"/>
</dbReference>
<gene>
    <name evidence="2" type="ORF">RS694_13140</name>
</gene>
<dbReference type="InterPro" id="IPR001444">
    <property type="entry name" value="Flag_bb_rod_N"/>
</dbReference>
<keyword evidence="2" id="KW-0966">Cell projection</keyword>
<keyword evidence="2" id="KW-0282">Flagellum</keyword>
<evidence type="ECO:0000259" key="1">
    <source>
        <dbReference type="Pfam" id="PF00460"/>
    </source>
</evidence>
<sequence length="99" mass="10355">MNTIASTALSGINAAQTQLDSAAHNVANVNTKGFKRQEVEQKEQVGGGVTTSLTKAEIEGAALEADMVNQLQAKNAYAINLQVFKTSDKMAGTLLDTSA</sequence>
<protein>
    <submittedName>
        <fullName evidence="2">Flagellar basal body rod protein</fullName>
    </submittedName>
</protein>
<keyword evidence="2" id="KW-0969">Cilium</keyword>
<dbReference type="PANTHER" id="PTHR30033">
    <property type="entry name" value="FLAGELLAR HOOK-ASSOCIATED PROTEIN 1"/>
    <property type="match status" value="1"/>
</dbReference>
<organism evidence="2 3">
    <name type="scientific">Rhodoferax saidenbachensis</name>
    <dbReference type="NCBI Taxonomy" id="1484693"/>
    <lineage>
        <taxon>Bacteria</taxon>
        <taxon>Pseudomonadati</taxon>
        <taxon>Pseudomonadota</taxon>
        <taxon>Betaproteobacteria</taxon>
        <taxon>Burkholderiales</taxon>
        <taxon>Comamonadaceae</taxon>
        <taxon>Rhodoferax</taxon>
    </lineage>
</organism>
<proteinExistence type="predicted"/>
<dbReference type="Proteomes" id="UP000186110">
    <property type="component" value="Chromosome"/>
</dbReference>
<feature type="domain" description="Flagellar basal body rod protein N-terminal" evidence="1">
    <location>
        <begin position="7"/>
        <end position="35"/>
    </location>
</feature>
<dbReference type="PANTHER" id="PTHR30033:SF1">
    <property type="entry name" value="FLAGELLAR HOOK-ASSOCIATED PROTEIN 1"/>
    <property type="match status" value="1"/>
</dbReference>
<dbReference type="RefSeq" id="WP_029707209.1">
    <property type="nucleotide sequence ID" value="NZ_CP019239.1"/>
</dbReference>
<dbReference type="STRING" id="1484693.RS694_13140"/>
<keyword evidence="3" id="KW-1185">Reference proteome</keyword>